<dbReference type="AlphaFoldDB" id="A0A7G2F190"/>
<evidence type="ECO:0000313" key="5">
    <source>
        <dbReference type="Proteomes" id="UP000516314"/>
    </source>
</evidence>
<keyword evidence="2" id="KW-0812">Transmembrane</keyword>
<dbReference type="EMBL" id="LR881469">
    <property type="protein sequence ID" value="CAD5327287.1"/>
    <property type="molecule type" value="Genomic_DNA"/>
</dbReference>
<feature type="compositionally biased region" description="Basic and acidic residues" evidence="1">
    <location>
        <begin position="123"/>
        <end position="143"/>
    </location>
</feature>
<evidence type="ECO:0000313" key="3">
    <source>
        <dbReference type="EMBL" id="CAD5327287.1"/>
    </source>
</evidence>
<gene>
    <name evidence="3" type="ORF">AT9943_LOCUS14995</name>
    <name evidence="4" type="ORF">AT9943_LOCUS14996</name>
</gene>
<organism evidence="3 5">
    <name type="scientific">Arabidopsis thaliana</name>
    <name type="common">Mouse-ear cress</name>
    <dbReference type="NCBI Taxonomy" id="3702"/>
    <lineage>
        <taxon>Eukaryota</taxon>
        <taxon>Viridiplantae</taxon>
        <taxon>Streptophyta</taxon>
        <taxon>Embryophyta</taxon>
        <taxon>Tracheophyta</taxon>
        <taxon>Spermatophyta</taxon>
        <taxon>Magnoliopsida</taxon>
        <taxon>eudicotyledons</taxon>
        <taxon>Gunneridae</taxon>
        <taxon>Pentapetalae</taxon>
        <taxon>rosids</taxon>
        <taxon>malvids</taxon>
        <taxon>Brassicales</taxon>
        <taxon>Brassicaceae</taxon>
        <taxon>Camelineae</taxon>
        <taxon>Arabidopsis</taxon>
    </lineage>
</organism>
<evidence type="ECO:0000313" key="4">
    <source>
        <dbReference type="EMBL" id="CAD5327288.1"/>
    </source>
</evidence>
<dbReference type="EMBL" id="LR881469">
    <property type="protein sequence ID" value="CAD5327288.1"/>
    <property type="molecule type" value="Genomic_DNA"/>
</dbReference>
<keyword evidence="2" id="KW-0472">Membrane</keyword>
<feature type="compositionally biased region" description="Gly residues" evidence="1">
    <location>
        <begin position="96"/>
        <end position="122"/>
    </location>
</feature>
<evidence type="ECO:0000256" key="1">
    <source>
        <dbReference type="SAM" id="MobiDB-lite"/>
    </source>
</evidence>
<proteinExistence type="predicted"/>
<accession>A0A7G2F190</accession>
<keyword evidence="2" id="KW-1133">Transmembrane helix</keyword>
<sequence>MRNRGRGNKGTIIFFFVNPSLLSLATLTSLFSCVISQYCSHHRRFTRLDHILSISDALSRTDHRTLSIQFKRSVSLVITPSPTFSQPSTPSSLSGSGSGGYGSDGSRSGGCGNGHEIGGRGNGRGDGRSGDSGDGHVGDHGDDCGIGGGYRGRGRILAAVMGRGRGNGRGNHRKISIDALLSQEVRTLMPLHHPDRPDGTLWFGIDNGPHVQL</sequence>
<evidence type="ECO:0000256" key="2">
    <source>
        <dbReference type="SAM" id="Phobius"/>
    </source>
</evidence>
<feature type="transmembrane region" description="Helical" evidence="2">
    <location>
        <begin position="12"/>
        <end position="38"/>
    </location>
</feature>
<protein>
    <submittedName>
        <fullName evidence="3">(thale cress) hypothetical protein</fullName>
    </submittedName>
</protein>
<name>A0A7G2F190_ARATH</name>
<feature type="compositionally biased region" description="Low complexity" evidence="1">
    <location>
        <begin position="80"/>
        <end position="95"/>
    </location>
</feature>
<dbReference type="Proteomes" id="UP000516314">
    <property type="component" value="Chromosome 4"/>
</dbReference>
<reference evidence="3 5" key="1">
    <citation type="submission" date="2020-09" db="EMBL/GenBank/DDBJ databases">
        <authorList>
            <person name="Ashkenazy H."/>
        </authorList>
    </citation>
    <scope>NUCLEOTIDE SEQUENCE [LARGE SCALE GENOMIC DNA]</scope>
    <source>
        <strain evidence="5">cv. Cdm-0</strain>
    </source>
</reference>
<feature type="region of interest" description="Disordered" evidence="1">
    <location>
        <begin position="80"/>
        <end position="145"/>
    </location>
</feature>
<dbReference type="PROSITE" id="PS51257">
    <property type="entry name" value="PROKAR_LIPOPROTEIN"/>
    <property type="match status" value="1"/>
</dbReference>